<evidence type="ECO:0000313" key="2">
    <source>
        <dbReference type="EMBL" id="PXZ05240.1"/>
    </source>
</evidence>
<evidence type="ECO:0000313" key="3">
    <source>
        <dbReference type="Proteomes" id="UP000247932"/>
    </source>
</evidence>
<proteinExistence type="predicted"/>
<accession>A0A2V4DWN6</accession>
<evidence type="ECO:0000256" key="1">
    <source>
        <dbReference type="SAM" id="MobiDB-lite"/>
    </source>
</evidence>
<protein>
    <recommendedName>
        <fullName evidence="4">Protein K</fullName>
    </recommendedName>
</protein>
<sequence length="158" mass="16999">MKGLKISAFVLIGVALFGCDNSKGKTETESSTSSTPATQASDATAASRPDLSKTQDLIINEAKSQLPKKVDATSTVVDIHKEGDAIIYKYVMDVAKDEMDVDVSKQMTGDALKQLYCLKNNDSLDLFKAAFPAGAVHNYYIGDEIVFSIPLKPADCND</sequence>
<keyword evidence="3" id="KW-1185">Reference proteome</keyword>
<organism evidence="2 3">
    <name type="scientific">Gilliamella apicola</name>
    <dbReference type="NCBI Taxonomy" id="1196095"/>
    <lineage>
        <taxon>Bacteria</taxon>
        <taxon>Pseudomonadati</taxon>
        <taxon>Pseudomonadota</taxon>
        <taxon>Gammaproteobacteria</taxon>
        <taxon>Orbales</taxon>
        <taxon>Orbaceae</taxon>
        <taxon>Gilliamella</taxon>
    </lineage>
</organism>
<gene>
    <name evidence="2" type="ORF">DKK70_11670</name>
</gene>
<evidence type="ECO:0008006" key="4">
    <source>
        <dbReference type="Google" id="ProtNLM"/>
    </source>
</evidence>
<dbReference type="RefSeq" id="WP_110434170.1">
    <property type="nucleotide sequence ID" value="NZ_QGLR01000013.1"/>
</dbReference>
<reference evidence="2 3" key="1">
    <citation type="submission" date="2018-05" db="EMBL/GenBank/DDBJ databases">
        <title>Reference genomes for bee gut microbiota database.</title>
        <authorList>
            <person name="Ellegaard K.M."/>
        </authorList>
    </citation>
    <scope>NUCLEOTIDE SEQUENCE [LARGE SCALE GENOMIC DNA]</scope>
    <source>
        <strain evidence="2 3">ESL0182</strain>
    </source>
</reference>
<dbReference type="EMBL" id="QGLR01000013">
    <property type="protein sequence ID" value="PXZ05240.1"/>
    <property type="molecule type" value="Genomic_DNA"/>
</dbReference>
<feature type="compositionally biased region" description="Low complexity" evidence="1">
    <location>
        <begin position="29"/>
        <end position="47"/>
    </location>
</feature>
<dbReference type="PROSITE" id="PS51257">
    <property type="entry name" value="PROKAR_LIPOPROTEIN"/>
    <property type="match status" value="1"/>
</dbReference>
<feature type="region of interest" description="Disordered" evidence="1">
    <location>
        <begin position="25"/>
        <end position="50"/>
    </location>
</feature>
<name>A0A2V4DWN6_9GAMM</name>
<dbReference type="OrthoDB" id="7058359at2"/>
<comment type="caution">
    <text evidence="2">The sequence shown here is derived from an EMBL/GenBank/DDBJ whole genome shotgun (WGS) entry which is preliminary data.</text>
</comment>
<dbReference type="AlphaFoldDB" id="A0A2V4DWN6"/>
<dbReference type="Proteomes" id="UP000247932">
    <property type="component" value="Unassembled WGS sequence"/>
</dbReference>